<dbReference type="RefSeq" id="WP_101871291.1">
    <property type="nucleotide sequence ID" value="NZ_NIHS01000031.1"/>
</dbReference>
<feature type="coiled-coil region" evidence="1">
    <location>
        <begin position="249"/>
        <end position="299"/>
    </location>
</feature>
<evidence type="ECO:0000313" key="4">
    <source>
        <dbReference type="EMBL" id="PLT71064.1"/>
    </source>
</evidence>
<feature type="transmembrane region" description="Helical" evidence="2">
    <location>
        <begin position="195"/>
        <end position="215"/>
    </location>
</feature>
<feature type="transmembrane region" description="Helical" evidence="2">
    <location>
        <begin position="92"/>
        <end position="114"/>
    </location>
</feature>
<organism evidence="4 5">
    <name type="scientific">Mediterraneibacter gnavus</name>
    <name type="common">Ruminococcus gnavus</name>
    <dbReference type="NCBI Taxonomy" id="33038"/>
    <lineage>
        <taxon>Bacteria</taxon>
        <taxon>Bacillati</taxon>
        <taxon>Bacillota</taxon>
        <taxon>Clostridia</taxon>
        <taxon>Lachnospirales</taxon>
        <taxon>Lachnospiraceae</taxon>
        <taxon>Mediterraneibacter</taxon>
    </lineage>
</organism>
<dbReference type="InterPro" id="IPR032834">
    <property type="entry name" value="NatK-like_C"/>
</dbReference>
<feature type="transmembrane region" description="Helical" evidence="2">
    <location>
        <begin position="165"/>
        <end position="183"/>
    </location>
</feature>
<accession>A0A2N5P7F0</accession>
<dbReference type="Gene3D" id="3.30.565.10">
    <property type="entry name" value="Histidine kinase-like ATPase, C-terminal domain"/>
    <property type="match status" value="1"/>
</dbReference>
<dbReference type="GO" id="GO:0005524">
    <property type="term" value="F:ATP binding"/>
    <property type="evidence" value="ECO:0007669"/>
    <property type="project" value="UniProtKB-KW"/>
</dbReference>
<keyword evidence="2" id="KW-0472">Membrane</keyword>
<evidence type="ECO:0000256" key="2">
    <source>
        <dbReference type="SAM" id="Phobius"/>
    </source>
</evidence>
<dbReference type="Pfam" id="PF14501">
    <property type="entry name" value="HATPase_c_5"/>
    <property type="match status" value="1"/>
</dbReference>
<feature type="transmembrane region" description="Helical" evidence="2">
    <location>
        <begin position="62"/>
        <end position="80"/>
    </location>
</feature>
<comment type="caution">
    <text evidence="4">The sequence shown here is derived from an EMBL/GenBank/DDBJ whole genome shotgun (WGS) entry which is preliminary data.</text>
</comment>
<keyword evidence="4" id="KW-0067">ATP-binding</keyword>
<protein>
    <submittedName>
        <fullName evidence="4">ATP-binding protein</fullName>
    </submittedName>
</protein>
<sequence length="437" mass="50197">MSVQEMINTPGYYYSLAYWLAAFIVTCTNEKRIRGVKRYVTHLVFLAAIVGFMEVTDGVRTSLFLPCMLVSVSLFLIYIYRCCQFSLAEAGYYCARAFISGEFAASFGWQIYYYTVKTFRVNHAKSVQWVLLVVVYVVIFGILYLLEKYLQKGGKEMHINRRELFTVLLITAAVFAVSNLSYIDKDSPFSSQFAAEMFIIRTLVDLSGMAVLYAYHIQVRELQMKFEVDTLQNILQMQYKNYQLSQESIEIVNQKYHDLKHQIALLKSEAGSRKSVEYLEKMEKEIKIYEAQNKTGNKVLDAVLTSKSLYCQNNGIGLTCVADGSALNFMEDMDISALFGNILDNAIESVQKLNEQEKRLIHLSVAKQKQFLRIRCENYCEEQLKFENGIPVTTKKDRRFHGFGMKSIKSTAAKYGGSVTTDLKKNWFELRILIPLS</sequence>
<keyword evidence="4" id="KW-0547">Nucleotide-binding</keyword>
<feature type="transmembrane region" description="Helical" evidence="2">
    <location>
        <begin position="126"/>
        <end position="145"/>
    </location>
</feature>
<gene>
    <name evidence="4" type="ORF">CDL26_13685</name>
</gene>
<dbReference type="AlphaFoldDB" id="A0A2N5P7F0"/>
<dbReference type="SUPFAM" id="SSF55874">
    <property type="entry name" value="ATPase domain of HSP90 chaperone/DNA topoisomerase II/histidine kinase"/>
    <property type="match status" value="1"/>
</dbReference>
<reference evidence="4 5" key="1">
    <citation type="journal article" date="2017" name="Genome Med.">
        <title>A novel Ruminococcus gnavus clade enriched in inflammatory bowel disease patients.</title>
        <authorList>
            <person name="Hall A.B."/>
            <person name="Yassour M."/>
            <person name="Sauk J."/>
            <person name="Garner A."/>
            <person name="Jiang X."/>
            <person name="Arthur T."/>
            <person name="Lagoudas G.K."/>
            <person name="Vatanen T."/>
            <person name="Fornelos N."/>
            <person name="Wilson R."/>
            <person name="Bertha M."/>
            <person name="Cohen M."/>
            <person name="Garber J."/>
            <person name="Khalili H."/>
            <person name="Gevers D."/>
            <person name="Ananthakrishnan A.N."/>
            <person name="Kugathasan S."/>
            <person name="Lander E.S."/>
            <person name="Blainey P."/>
            <person name="Vlamakis H."/>
            <person name="Xavier R.J."/>
            <person name="Huttenhower C."/>
        </authorList>
    </citation>
    <scope>NUCLEOTIDE SEQUENCE [LARGE SCALE GENOMIC DNA]</scope>
    <source>
        <strain evidence="4 5">RJX1124</strain>
    </source>
</reference>
<dbReference type="Proteomes" id="UP000234891">
    <property type="component" value="Unassembled WGS sequence"/>
</dbReference>
<evidence type="ECO:0000259" key="3">
    <source>
        <dbReference type="Pfam" id="PF14501"/>
    </source>
</evidence>
<feature type="transmembrane region" description="Helical" evidence="2">
    <location>
        <begin position="12"/>
        <end position="27"/>
    </location>
</feature>
<dbReference type="InterPro" id="IPR036890">
    <property type="entry name" value="HATPase_C_sf"/>
</dbReference>
<keyword evidence="2" id="KW-0812">Transmembrane</keyword>
<feature type="transmembrane region" description="Helical" evidence="2">
    <location>
        <begin position="39"/>
        <end position="56"/>
    </location>
</feature>
<proteinExistence type="predicted"/>
<dbReference type="CDD" id="cd16935">
    <property type="entry name" value="HATPase_AgrC-ComD-like"/>
    <property type="match status" value="1"/>
</dbReference>
<keyword evidence="1" id="KW-0175">Coiled coil</keyword>
<evidence type="ECO:0000313" key="5">
    <source>
        <dbReference type="Proteomes" id="UP000234891"/>
    </source>
</evidence>
<dbReference type="EMBL" id="NIHS01000031">
    <property type="protein sequence ID" value="PLT71064.1"/>
    <property type="molecule type" value="Genomic_DNA"/>
</dbReference>
<evidence type="ECO:0000256" key="1">
    <source>
        <dbReference type="SAM" id="Coils"/>
    </source>
</evidence>
<feature type="domain" description="Sensor histidine kinase NatK-like C-terminal" evidence="3">
    <location>
        <begin position="330"/>
        <end position="435"/>
    </location>
</feature>
<keyword evidence="2" id="KW-1133">Transmembrane helix</keyword>
<name>A0A2N5P7F0_MEDGN</name>